<sequence length="283" mass="31914">MGNKRKTIMKEVKYEGIGLHKGQNIKLRLLPAESKSGIIFRRVDVEKDNEIELKLENVFNPTRGTNIINKKGVAVYTIEHFLSALYVYGITDIFVEIDGNEMPIGDGSAFPFIELVDIAGIKEYNEDAEVIEILEPVYIAEEDKYIVGLPHGDYKITYAVNYNHSYLKSQLVEFEINKETFKNDIARARTFGFDYELEYLKSNNLALGGTLENAIVVTNDGVLNPEGLRFEDEFVRHKVLDLVGDLKILNKTIKGHIIAIKAGHALDMKFAKKLSNIIGGDTK</sequence>
<evidence type="ECO:0000256" key="1">
    <source>
        <dbReference type="ARBA" id="ARBA00001947"/>
    </source>
</evidence>
<dbReference type="InterPro" id="IPR015870">
    <property type="entry name" value="UDP-acyl_N-AcGlcN_deAcase_N"/>
</dbReference>
<feature type="binding site" evidence="12">
    <location>
        <position position="80"/>
    </location>
    <ligand>
        <name>Zn(2+)</name>
        <dbReference type="ChEBI" id="CHEBI:29105"/>
    </ligand>
</feature>
<dbReference type="Gene3D" id="3.30.1700.10">
    <property type="entry name" value="lpxc deacetylase, domain 2"/>
    <property type="match status" value="1"/>
</dbReference>
<dbReference type="RefSeq" id="WP_307905274.1">
    <property type="nucleotide sequence ID" value="NZ_AP027059.1"/>
</dbReference>
<comment type="similarity">
    <text evidence="12">Belongs to the LpxC family.</text>
</comment>
<dbReference type="GO" id="GO:0103117">
    <property type="term" value="F:UDP-3-O-acyl-N-acetylglucosamine deacetylase activity"/>
    <property type="evidence" value="ECO:0007669"/>
    <property type="project" value="UniProtKB-UniRule"/>
</dbReference>
<comment type="pathway">
    <text evidence="3 12">Glycolipid biosynthesis; lipid IV(A) biosynthesis; lipid IV(A) from (3R)-3-hydroxytetradecanoyl-[acyl-carrier-protein] and UDP-N-acetyl-alpha-D-glucosamine: step 2/6.</text>
</comment>
<evidence type="ECO:0000256" key="12">
    <source>
        <dbReference type="HAMAP-Rule" id="MF_00388"/>
    </source>
</evidence>
<gene>
    <name evidence="12 13" type="primary">lpxC</name>
    <name evidence="13" type="ORF">HLVA_09110</name>
</gene>
<accession>A0AAU9DDE2</accession>
<keyword evidence="8 12" id="KW-0378">Hydrolase</keyword>
<evidence type="ECO:0000256" key="3">
    <source>
        <dbReference type="ARBA" id="ARBA00005002"/>
    </source>
</evidence>
<keyword evidence="6 12" id="KW-0441">Lipid A biosynthesis</keyword>
<dbReference type="InterPro" id="IPR004463">
    <property type="entry name" value="UDP-acyl_GlcNac_deAcase"/>
</dbReference>
<dbReference type="HAMAP" id="MF_00388">
    <property type="entry name" value="LpxC"/>
    <property type="match status" value="1"/>
</dbReference>
<keyword evidence="5 12" id="KW-0444">Lipid biosynthesis</keyword>
<comment type="function">
    <text evidence="2 12">Catalyzes the hydrolysis of UDP-3-O-myristoyl-N-acetylglucosamine to form UDP-3-O-myristoylglucosamine and acetate, the committed step in lipid A biosynthesis.</text>
</comment>
<dbReference type="InterPro" id="IPR011334">
    <property type="entry name" value="UDP-acyl_GlcNac_deAcase_C"/>
</dbReference>
<dbReference type="KEGG" id="haby:HLVA_09110"/>
<dbReference type="InterPro" id="IPR020568">
    <property type="entry name" value="Ribosomal_Su5_D2-typ_SF"/>
</dbReference>
<organism evidence="13 14">
    <name type="scientific">Haliovirga abyssi</name>
    <dbReference type="NCBI Taxonomy" id="2996794"/>
    <lineage>
        <taxon>Bacteria</taxon>
        <taxon>Fusobacteriati</taxon>
        <taxon>Fusobacteriota</taxon>
        <taxon>Fusobacteriia</taxon>
        <taxon>Fusobacteriales</taxon>
        <taxon>Haliovirgaceae</taxon>
        <taxon>Haliovirga</taxon>
    </lineage>
</organism>
<dbReference type="GO" id="GO:0016020">
    <property type="term" value="C:membrane"/>
    <property type="evidence" value="ECO:0007669"/>
    <property type="project" value="GOC"/>
</dbReference>
<comment type="catalytic activity">
    <reaction evidence="11 12">
        <text>a UDP-3-O-[(3R)-3-hydroxyacyl]-N-acetyl-alpha-D-glucosamine + H2O = a UDP-3-O-[(3R)-3-hydroxyacyl]-alpha-D-glucosamine + acetate</text>
        <dbReference type="Rhea" id="RHEA:67816"/>
        <dbReference type="ChEBI" id="CHEBI:15377"/>
        <dbReference type="ChEBI" id="CHEBI:30089"/>
        <dbReference type="ChEBI" id="CHEBI:137740"/>
        <dbReference type="ChEBI" id="CHEBI:173225"/>
        <dbReference type="EC" id="3.5.1.108"/>
    </reaction>
</comment>
<dbReference type="PANTHER" id="PTHR33694:SF1">
    <property type="entry name" value="UDP-3-O-ACYL-N-ACETYLGLUCOSAMINE DEACETYLASE 1, MITOCHONDRIAL-RELATED"/>
    <property type="match status" value="1"/>
</dbReference>
<dbReference type="Pfam" id="PF03331">
    <property type="entry name" value="LpxC"/>
    <property type="match status" value="1"/>
</dbReference>
<evidence type="ECO:0000313" key="14">
    <source>
        <dbReference type="Proteomes" id="UP001321582"/>
    </source>
</evidence>
<dbReference type="Proteomes" id="UP001321582">
    <property type="component" value="Chromosome"/>
</dbReference>
<dbReference type="EMBL" id="AP027059">
    <property type="protein sequence ID" value="BDU50342.1"/>
    <property type="molecule type" value="Genomic_DNA"/>
</dbReference>
<evidence type="ECO:0000256" key="6">
    <source>
        <dbReference type="ARBA" id="ARBA00022556"/>
    </source>
</evidence>
<keyword evidence="14" id="KW-1185">Reference proteome</keyword>
<dbReference type="AlphaFoldDB" id="A0AAU9DDE2"/>
<keyword evidence="7 12" id="KW-0479">Metal-binding</keyword>
<evidence type="ECO:0000256" key="9">
    <source>
        <dbReference type="ARBA" id="ARBA00022833"/>
    </source>
</evidence>
<evidence type="ECO:0000256" key="11">
    <source>
        <dbReference type="ARBA" id="ARBA00024535"/>
    </source>
</evidence>
<feature type="binding site" evidence="12">
    <location>
        <position position="237"/>
    </location>
    <ligand>
        <name>Zn(2+)</name>
        <dbReference type="ChEBI" id="CHEBI:29105"/>
    </ligand>
</feature>
<feature type="binding site" evidence="12">
    <location>
        <position position="241"/>
    </location>
    <ligand>
        <name>Zn(2+)</name>
        <dbReference type="ChEBI" id="CHEBI:29105"/>
    </ligand>
</feature>
<dbReference type="SUPFAM" id="SSF54211">
    <property type="entry name" value="Ribosomal protein S5 domain 2-like"/>
    <property type="match status" value="2"/>
</dbReference>
<feature type="active site" description="Proton donor" evidence="12">
    <location>
        <position position="264"/>
    </location>
</feature>
<comment type="cofactor">
    <cofactor evidence="1 12">
        <name>Zn(2+)</name>
        <dbReference type="ChEBI" id="CHEBI:29105"/>
    </cofactor>
</comment>
<keyword evidence="9 12" id="KW-0862">Zinc</keyword>
<keyword evidence="10 12" id="KW-0443">Lipid metabolism</keyword>
<dbReference type="Gene3D" id="3.30.230.20">
    <property type="entry name" value="lpxc deacetylase, domain 1"/>
    <property type="match status" value="1"/>
</dbReference>
<evidence type="ECO:0000256" key="5">
    <source>
        <dbReference type="ARBA" id="ARBA00022516"/>
    </source>
</evidence>
<reference evidence="13 14" key="1">
    <citation type="submission" date="2022-11" db="EMBL/GenBank/DDBJ databases">
        <title>Haliovirga abyssi gen. nov., sp. nov., a mesophilic fermentative bacterium isolated from the Iheya North hydrothermal field and the proposal of Haliovirgaceae fam. nov.</title>
        <authorList>
            <person name="Miyazaki U."/>
            <person name="Tame A."/>
            <person name="Miyazaki J."/>
            <person name="Takai K."/>
            <person name="Sawayama S."/>
            <person name="Kitajima M."/>
            <person name="Okamoto A."/>
            <person name="Nakagawa S."/>
        </authorList>
    </citation>
    <scope>NUCLEOTIDE SEQUENCE [LARGE SCALE GENOMIC DNA]</scope>
    <source>
        <strain evidence="13 14">IC12</strain>
    </source>
</reference>
<protein>
    <recommendedName>
        <fullName evidence="4 12">UDP-3-O-acyl-N-acetylglucosamine deacetylase</fullName>
        <shortName evidence="12">UDP-3-O-acyl-GlcNAc deacetylase</shortName>
        <ecNumber evidence="4 12">3.5.1.108</ecNumber>
    </recommendedName>
    <alternativeName>
        <fullName evidence="12">UDP-3-O-[R-3-hydroxymyristoyl]-N-acetylglucosamine deacetylase</fullName>
    </alternativeName>
</protein>
<evidence type="ECO:0000256" key="2">
    <source>
        <dbReference type="ARBA" id="ARBA00002923"/>
    </source>
</evidence>
<evidence type="ECO:0000256" key="7">
    <source>
        <dbReference type="ARBA" id="ARBA00022723"/>
    </source>
</evidence>
<dbReference type="EC" id="3.5.1.108" evidence="4 12"/>
<dbReference type="GO" id="GO:0046872">
    <property type="term" value="F:metal ion binding"/>
    <property type="evidence" value="ECO:0007669"/>
    <property type="project" value="UniProtKB-KW"/>
</dbReference>
<evidence type="ECO:0000313" key="13">
    <source>
        <dbReference type="EMBL" id="BDU50342.1"/>
    </source>
</evidence>
<dbReference type="GO" id="GO:0009245">
    <property type="term" value="P:lipid A biosynthetic process"/>
    <property type="evidence" value="ECO:0007669"/>
    <property type="project" value="UniProtKB-UniRule"/>
</dbReference>
<evidence type="ECO:0000256" key="4">
    <source>
        <dbReference type="ARBA" id="ARBA00012745"/>
    </source>
</evidence>
<proteinExistence type="inferred from homology"/>
<dbReference type="PANTHER" id="PTHR33694">
    <property type="entry name" value="UDP-3-O-ACYL-N-ACETYLGLUCOSAMINE DEACETYLASE 1, MITOCHONDRIAL-RELATED"/>
    <property type="match status" value="1"/>
</dbReference>
<evidence type="ECO:0000256" key="10">
    <source>
        <dbReference type="ARBA" id="ARBA00023098"/>
    </source>
</evidence>
<evidence type="ECO:0000256" key="8">
    <source>
        <dbReference type="ARBA" id="ARBA00022801"/>
    </source>
</evidence>
<name>A0AAU9DDE2_9FUSO</name>
<dbReference type="NCBIfam" id="TIGR00325">
    <property type="entry name" value="lpxC"/>
    <property type="match status" value="1"/>
</dbReference>